<keyword evidence="11 21" id="KW-0862">Zinc</keyword>
<evidence type="ECO:0000256" key="19">
    <source>
        <dbReference type="PIRSR" id="PIRSR605150-2"/>
    </source>
</evidence>
<dbReference type="EMBL" id="HQ864583">
    <property type="protein sequence ID" value="AEK31215.1"/>
    <property type="molecule type" value="mRNA"/>
</dbReference>
<keyword evidence="5 21" id="KW-1003">Cell membrane</keyword>
<feature type="binding site" evidence="20">
    <location>
        <position position="435"/>
    </location>
    <ligand>
        <name>Mn(2+)</name>
        <dbReference type="ChEBI" id="CHEBI:29035"/>
    </ligand>
</feature>
<evidence type="ECO:0000256" key="14">
    <source>
        <dbReference type="ARBA" id="ARBA00023136"/>
    </source>
</evidence>
<keyword evidence="14 21" id="KW-0472">Membrane</keyword>
<reference evidence="24" key="1">
    <citation type="submission" date="2011-01" db="EMBL/GenBank/DDBJ databases">
        <title>cDNA Cloning and Molecular Characterization of 5 Cellulose Synthase A genes in Eucalyptus camaldulensis.</title>
        <authorList>
            <person name="Lin Y."/>
            <person name="Chen Y.-C."/>
            <person name="Chung J.-D."/>
            <person name="Chen Z.-Z."/>
        </authorList>
    </citation>
    <scope>NUCLEOTIDE SEQUENCE</scope>
</reference>
<keyword evidence="16 21" id="KW-0961">Cell wall biogenesis/degradation</keyword>
<evidence type="ECO:0000256" key="6">
    <source>
        <dbReference type="ARBA" id="ARBA00022676"/>
    </source>
</evidence>
<dbReference type="GO" id="GO:0030244">
    <property type="term" value="P:cellulose biosynthetic process"/>
    <property type="evidence" value="ECO:0007669"/>
    <property type="project" value="UniProtKB-KW"/>
</dbReference>
<comment type="pathway">
    <text evidence="3 21">Glycan metabolism; plant cellulose biosynthesis.</text>
</comment>
<evidence type="ECO:0000256" key="20">
    <source>
        <dbReference type="PIRSR" id="PIRSR605150-3"/>
    </source>
</evidence>
<dbReference type="InterPro" id="IPR005150">
    <property type="entry name" value="Cellulose_synth"/>
</dbReference>
<comment type="caution">
    <text evidence="21">Lacks conserved residue(s) required for the propagation of feature annotation.</text>
</comment>
<dbReference type="GO" id="GO:0016760">
    <property type="term" value="F:cellulose synthase (UDP-forming) activity"/>
    <property type="evidence" value="ECO:0007669"/>
    <property type="project" value="UniProtKB-EC"/>
</dbReference>
<keyword evidence="10 21" id="KW-0863">Zinc-finger</keyword>
<feature type="active site" evidence="18">
    <location>
        <position position="293"/>
    </location>
</feature>
<dbReference type="SUPFAM" id="SSF57850">
    <property type="entry name" value="RING/U-box"/>
    <property type="match status" value="1"/>
</dbReference>
<keyword evidence="12 21" id="KW-0135">Cellulose biosynthesis</keyword>
<accession>G0Z2B9</accession>
<feature type="binding site" evidence="19">
    <location>
        <position position="257"/>
    </location>
    <ligand>
        <name>UDP-alpha-D-glucose</name>
        <dbReference type="ChEBI" id="CHEBI:58885"/>
    </ligand>
</feature>
<feature type="binding site" evidence="20">
    <location>
        <position position="459"/>
    </location>
    <ligand>
        <name>Mn(2+)</name>
        <dbReference type="ChEBI" id="CHEBI:29035"/>
    </ligand>
</feature>
<evidence type="ECO:0000256" key="2">
    <source>
        <dbReference type="ARBA" id="ARBA00004651"/>
    </source>
</evidence>
<dbReference type="PANTHER" id="PTHR13301">
    <property type="entry name" value="X-BOX TRANSCRIPTION FACTOR-RELATED"/>
    <property type="match status" value="1"/>
</dbReference>
<evidence type="ECO:0000256" key="12">
    <source>
        <dbReference type="ARBA" id="ARBA00022916"/>
    </source>
</evidence>
<evidence type="ECO:0000313" key="24">
    <source>
        <dbReference type="EMBL" id="AEK31215.1"/>
    </source>
</evidence>
<feature type="transmembrane region" description="Helical" evidence="21">
    <location>
        <begin position="788"/>
        <end position="811"/>
    </location>
</feature>
<dbReference type="InterPro" id="IPR013083">
    <property type="entry name" value="Znf_RING/FYVE/PHD"/>
</dbReference>
<evidence type="ECO:0000256" key="4">
    <source>
        <dbReference type="ARBA" id="ARBA00007548"/>
    </source>
</evidence>
<proteinExistence type="evidence at transcript level"/>
<gene>
    <name evidence="24" type="primary">CesA1</name>
</gene>
<feature type="binding site" evidence="19">
    <location>
        <position position="264"/>
    </location>
    <ligand>
        <name>UDP-alpha-D-glucose</name>
        <dbReference type="ChEBI" id="CHEBI:58885"/>
    </ligand>
</feature>
<dbReference type="EC" id="2.4.1.12" evidence="21"/>
<keyword evidence="9 21" id="KW-0479">Metal-binding</keyword>
<dbReference type="Gene3D" id="3.30.40.10">
    <property type="entry name" value="Zinc/RING finger domain, C3HC4 (zinc finger)"/>
    <property type="match status" value="1"/>
</dbReference>
<dbReference type="Gene3D" id="3.90.550.10">
    <property type="entry name" value="Spore Coat Polysaccharide Biosynthesis Protein SpsA, Chain A"/>
    <property type="match status" value="1"/>
</dbReference>
<dbReference type="GO" id="GO:0005886">
    <property type="term" value="C:plasma membrane"/>
    <property type="evidence" value="ECO:0007669"/>
    <property type="project" value="UniProtKB-SubCell"/>
</dbReference>
<keyword evidence="6 21" id="KW-0328">Glycosyltransferase</keyword>
<evidence type="ECO:0000256" key="13">
    <source>
        <dbReference type="ARBA" id="ARBA00022989"/>
    </source>
</evidence>
<dbReference type="GO" id="GO:0071555">
    <property type="term" value="P:cell wall organization"/>
    <property type="evidence" value="ECO:0007669"/>
    <property type="project" value="UniProtKB-KW"/>
</dbReference>
<evidence type="ECO:0000256" key="8">
    <source>
        <dbReference type="ARBA" id="ARBA00022692"/>
    </source>
</evidence>
<dbReference type="InterPro" id="IPR027934">
    <property type="entry name" value="CES_Znf_RING"/>
</dbReference>
<keyword evidence="7 21" id="KW-0808">Transferase</keyword>
<feature type="domain" description="Cellulose synthase RING-type zinc finger" evidence="23">
    <location>
        <begin position="8"/>
        <end position="59"/>
    </location>
</feature>
<evidence type="ECO:0000256" key="16">
    <source>
        <dbReference type="ARBA" id="ARBA00023316"/>
    </source>
</evidence>
<dbReference type="Pfam" id="PF14569">
    <property type="entry name" value="zf-UDP"/>
    <property type="match status" value="1"/>
</dbReference>
<evidence type="ECO:0000256" key="9">
    <source>
        <dbReference type="ARBA" id="ARBA00022723"/>
    </source>
</evidence>
<feature type="region of interest" description="Disordered" evidence="22">
    <location>
        <begin position="123"/>
        <end position="146"/>
    </location>
</feature>
<comment type="cofactor">
    <cofactor evidence="1">
        <name>Mn(2+)</name>
        <dbReference type="ChEBI" id="CHEBI:29035"/>
    </cofactor>
</comment>
<comment type="subcellular location">
    <subcellularLocation>
        <location evidence="2 21">Cell membrane</location>
        <topology evidence="2 21">Multi-pass membrane protein</topology>
    </subcellularLocation>
</comment>
<evidence type="ECO:0000256" key="10">
    <source>
        <dbReference type="ARBA" id="ARBA00022771"/>
    </source>
</evidence>
<keyword evidence="15" id="KW-0464">Manganese</keyword>
<feature type="transmembrane region" description="Helical" evidence="21">
    <location>
        <begin position="875"/>
        <end position="895"/>
    </location>
</feature>
<evidence type="ECO:0000256" key="17">
    <source>
        <dbReference type="ARBA" id="ARBA00048682"/>
    </source>
</evidence>
<feature type="transmembrane region" description="Helical" evidence="21">
    <location>
        <begin position="907"/>
        <end position="926"/>
    </location>
</feature>
<dbReference type="GO" id="GO:0008270">
    <property type="term" value="F:zinc ion binding"/>
    <property type="evidence" value="ECO:0007669"/>
    <property type="project" value="UniProtKB-KW"/>
</dbReference>
<evidence type="ECO:0000256" key="18">
    <source>
        <dbReference type="PIRSR" id="PIRSR605150-1"/>
    </source>
</evidence>
<sequence>MMESGVPLCNTCGEAVGVDEKGEVFVACQECNFAICKACVEYEIREGRKACLRCGTPFEVNSMADAERNELGSRSTMAAQLNDPQDTGIHARHISSVSTLDSEYNDESGNPIWKNRVESWKDKKNKKKKAPTKAEKEAQVPPEQQMEEKQIADASEPLSTVIPIAKSKLAPYRTVIIMRLIILALFFHYRVTHPVDSAYPLWLTSIICEIWFAYSWVLDQFPKWSPVNRITHVDRLSARYKKEGEPSELAAVDFFVSTVDPMKEPPLITANTVLSILAVDYPVDKVSCYLSDDGAAMLSFESLVETADFARKWVPFCKKYSIEPRAPEFYFSQKIDYLKDKIQPSFVKERRAMKRDYEEFKVRVNALVAKAQKAPEEGWSMQDGTPWPGNNSRDHPGMIQVFLGSSGAHDIEGNELPRLVYVSREKRPGFQHHKKAGAENALVRVSAILTNAPYILNLDCDHYVNYSNAVREAMCFLMDPQVGRNVCYVQFPQRFDGIDRSDRYANRNTVFFDVNMKGLDGIQGPVYVGTGCVFNRQALYGYGPPSMPNLPKPSSSCSWCGCCSCCCPSKKPTKDLSEVYRDSKREDLNAAIFNLGEIDNYDEHERSMLISQMSFEKTFGLSTVFIESTLLANGGVPESAHPSMLIKEAIHVISCGYEEKTAWGKEIGWIYGSVTEDILTGFKMHCRGWRSIYCMPLRPAFKGSAPINLSDRLHQVLRWALGSVEIFLSRHCPLWYGFGGGRLKWLQRLAYINTIVYPFTSLPLVAYCSIPAICLLTGKFIIPTLSNLASVLFLGLFLSIIVTSVLELRWSGVSIEDWWRNEQFWVIGGVSAHLFAVFQGFLKMLAGLDTNFTVTAKAADDAEFGELYMIKWTTLLIPPTTLLIVNMVGVVAGFSDALNKGYEAWGPLFGKVFFAFWVILHLYPFLKGLMGRQNRTPTIVVLWSVLLASVFSLVWVKIDPFVSKSDADLTQSCSSIDC</sequence>
<name>G0Z2B9_EUCCA</name>
<feature type="binding site" evidence="19">
    <location>
        <position position="293"/>
    </location>
    <ligand>
        <name>UDP-alpha-D-glucose</name>
        <dbReference type="ChEBI" id="CHEBI:58885"/>
    </ligand>
</feature>
<dbReference type="FunFam" id="3.90.550.10:FF:000009">
    <property type="entry name" value="Cellulose synthase"/>
    <property type="match status" value="1"/>
</dbReference>
<feature type="transmembrane region" description="Helical" evidence="21">
    <location>
        <begin position="755"/>
        <end position="776"/>
    </location>
</feature>
<dbReference type="UniPathway" id="UPA00695"/>
<keyword evidence="13 21" id="KW-1133">Transmembrane helix</keyword>
<evidence type="ECO:0000256" key="1">
    <source>
        <dbReference type="ARBA" id="ARBA00001936"/>
    </source>
</evidence>
<evidence type="ECO:0000256" key="7">
    <source>
        <dbReference type="ARBA" id="ARBA00022679"/>
    </source>
</evidence>
<feature type="transmembrane region" description="Helical" evidence="21">
    <location>
        <begin position="938"/>
        <end position="956"/>
    </location>
</feature>
<evidence type="ECO:0000256" key="11">
    <source>
        <dbReference type="ARBA" id="ARBA00022833"/>
    </source>
</evidence>
<keyword evidence="8 21" id="KW-0812">Transmembrane</keyword>
<feature type="binding site" evidence="19">
    <location>
        <position position="263"/>
    </location>
    <ligand>
        <name>UDP-alpha-D-glucose</name>
        <dbReference type="ChEBI" id="CHEBI:58885"/>
    </ligand>
</feature>
<feature type="transmembrane region" description="Helical" evidence="21">
    <location>
        <begin position="823"/>
        <end position="842"/>
    </location>
</feature>
<feature type="active site" evidence="18">
    <location>
        <position position="677"/>
    </location>
</feature>
<dbReference type="Pfam" id="PF03552">
    <property type="entry name" value="Cellulose_synt"/>
    <property type="match status" value="1"/>
</dbReference>
<evidence type="ECO:0000256" key="15">
    <source>
        <dbReference type="ARBA" id="ARBA00023211"/>
    </source>
</evidence>
<evidence type="ECO:0000256" key="22">
    <source>
        <dbReference type="SAM" id="MobiDB-lite"/>
    </source>
</evidence>
<comment type="cofactor">
    <cofactor evidence="21">
        <name>Zn(2+)</name>
        <dbReference type="ChEBI" id="CHEBI:29105"/>
    </cofactor>
    <text evidence="21">Binds 2 Zn(2+) ions per subunit.</text>
</comment>
<feature type="binding site" evidence="19">
    <location>
        <position position="434"/>
    </location>
    <ligand>
        <name>UDP-alpha-D-glucose</name>
        <dbReference type="ChEBI" id="CHEBI:58885"/>
    </ligand>
</feature>
<protein>
    <recommendedName>
        <fullName evidence="21">Cellulose synthase</fullName>
        <ecNumber evidence="21">2.4.1.12</ecNumber>
    </recommendedName>
</protein>
<evidence type="ECO:0000256" key="3">
    <source>
        <dbReference type="ARBA" id="ARBA00004768"/>
    </source>
</evidence>
<comment type="catalytic activity">
    <reaction evidence="17 21">
        <text>[(1-&gt;4)-beta-D-glucosyl](n) + UDP-alpha-D-glucose = [(1-&gt;4)-beta-D-glucosyl](n+1) + UDP + H(+)</text>
        <dbReference type="Rhea" id="RHEA:19929"/>
        <dbReference type="Rhea" id="RHEA-COMP:10033"/>
        <dbReference type="Rhea" id="RHEA-COMP:10034"/>
        <dbReference type="ChEBI" id="CHEBI:15378"/>
        <dbReference type="ChEBI" id="CHEBI:18246"/>
        <dbReference type="ChEBI" id="CHEBI:58223"/>
        <dbReference type="ChEBI" id="CHEBI:58885"/>
        <dbReference type="EC" id="2.4.1.12"/>
    </reaction>
</comment>
<evidence type="ECO:0000256" key="5">
    <source>
        <dbReference type="ARBA" id="ARBA00022475"/>
    </source>
</evidence>
<dbReference type="AlphaFoldDB" id="G0Z2B9"/>
<organism evidence="24">
    <name type="scientific">Eucalyptus camaldulensis</name>
    <name type="common">River red gum</name>
    <dbReference type="NCBI Taxonomy" id="34316"/>
    <lineage>
        <taxon>Eukaryota</taxon>
        <taxon>Viridiplantae</taxon>
        <taxon>Streptophyta</taxon>
        <taxon>Embryophyta</taxon>
        <taxon>Tracheophyta</taxon>
        <taxon>Spermatophyta</taxon>
        <taxon>Magnoliopsida</taxon>
        <taxon>eudicotyledons</taxon>
        <taxon>Gunneridae</taxon>
        <taxon>Pentapetalae</taxon>
        <taxon>rosids</taxon>
        <taxon>malvids</taxon>
        <taxon>Myrtales</taxon>
        <taxon>Myrtaceae</taxon>
        <taxon>Myrtoideae</taxon>
        <taxon>Eucalypteae</taxon>
        <taxon>Eucalyptus</taxon>
    </lineage>
</organism>
<comment type="similarity">
    <text evidence="4 21">Belongs to the glycosyltransferase 2 family. Plant cellulose synthase subfamily.</text>
</comment>
<evidence type="ECO:0000256" key="21">
    <source>
        <dbReference type="RuleBase" id="RU361116"/>
    </source>
</evidence>
<evidence type="ECO:0000259" key="23">
    <source>
        <dbReference type="Pfam" id="PF14569"/>
    </source>
</evidence>
<dbReference type="InterPro" id="IPR029044">
    <property type="entry name" value="Nucleotide-diphossugar_trans"/>
</dbReference>
<dbReference type="SUPFAM" id="SSF53448">
    <property type="entry name" value="Nucleotide-diphospho-sugar transferases"/>
    <property type="match status" value="1"/>
</dbReference>